<evidence type="ECO:0000259" key="4">
    <source>
        <dbReference type="Pfam" id="PF12612"/>
    </source>
</evidence>
<dbReference type="GO" id="GO:0000226">
    <property type="term" value="P:microtubule cytoskeleton organization"/>
    <property type="evidence" value="ECO:0007669"/>
    <property type="project" value="TreeGrafter"/>
</dbReference>
<dbReference type="Pfam" id="PF12612">
    <property type="entry name" value="TFCD_C"/>
    <property type="match status" value="1"/>
</dbReference>
<dbReference type="WBParaSite" id="PTRK_0000286600.1">
    <property type="protein sequence ID" value="PTRK_0000286600.1"/>
    <property type="gene ID" value="PTRK_0000286600"/>
</dbReference>
<proteinExistence type="inferred from homology"/>
<reference evidence="7" key="1">
    <citation type="submission" date="2017-02" db="UniProtKB">
        <authorList>
            <consortium name="WormBaseParasite"/>
        </authorList>
    </citation>
    <scope>IDENTIFICATION</scope>
</reference>
<evidence type="ECO:0000256" key="2">
    <source>
        <dbReference type="ARBA" id="ARBA00015003"/>
    </source>
</evidence>
<evidence type="ECO:0000256" key="3">
    <source>
        <dbReference type="ARBA" id="ARBA00023186"/>
    </source>
</evidence>
<evidence type="ECO:0000259" key="5">
    <source>
        <dbReference type="Pfam" id="PF25767"/>
    </source>
</evidence>
<dbReference type="GO" id="GO:0007023">
    <property type="term" value="P:post-chaperonin tubulin folding pathway"/>
    <property type="evidence" value="ECO:0007669"/>
    <property type="project" value="InterPro"/>
</dbReference>
<dbReference type="InterPro" id="IPR011989">
    <property type="entry name" value="ARM-like"/>
</dbReference>
<feature type="domain" description="Tubulin-folding cofactor D ARM repeats" evidence="5">
    <location>
        <begin position="287"/>
        <end position="528"/>
    </location>
</feature>
<dbReference type="STRING" id="131310.A0A0N4Z6R1"/>
<evidence type="ECO:0000313" key="6">
    <source>
        <dbReference type="Proteomes" id="UP000038045"/>
    </source>
</evidence>
<accession>A0A0N4Z6R1</accession>
<organism evidence="6 7">
    <name type="scientific">Parastrongyloides trichosuri</name>
    <name type="common">Possum-specific nematode worm</name>
    <dbReference type="NCBI Taxonomy" id="131310"/>
    <lineage>
        <taxon>Eukaryota</taxon>
        <taxon>Metazoa</taxon>
        <taxon>Ecdysozoa</taxon>
        <taxon>Nematoda</taxon>
        <taxon>Chromadorea</taxon>
        <taxon>Rhabditida</taxon>
        <taxon>Tylenchina</taxon>
        <taxon>Panagrolaimomorpha</taxon>
        <taxon>Strongyloidoidea</taxon>
        <taxon>Strongyloididae</taxon>
        <taxon>Parastrongyloides</taxon>
    </lineage>
</organism>
<feature type="domain" description="Tubulin-folding cofactor D C-terminal" evidence="4">
    <location>
        <begin position="873"/>
        <end position="1041"/>
    </location>
</feature>
<name>A0A0N4Z6R1_PARTI</name>
<dbReference type="GO" id="GO:0070830">
    <property type="term" value="P:bicellular tight junction assembly"/>
    <property type="evidence" value="ECO:0007669"/>
    <property type="project" value="TreeGrafter"/>
</dbReference>
<comment type="similarity">
    <text evidence="1">Belongs to the TBCD family.</text>
</comment>
<dbReference type="InterPro" id="IPR033162">
    <property type="entry name" value="TBCD"/>
</dbReference>
<protein>
    <recommendedName>
        <fullName evidence="2">Tubulin-specific chaperone D</fullName>
    </recommendedName>
</protein>
<dbReference type="Pfam" id="PF23579">
    <property type="entry name" value="ARM_TBCD"/>
    <property type="match status" value="1"/>
</dbReference>
<dbReference type="InterPro" id="IPR022577">
    <property type="entry name" value="TBCD_C"/>
</dbReference>
<dbReference type="GO" id="GO:0034333">
    <property type="term" value="P:adherens junction assembly"/>
    <property type="evidence" value="ECO:0007669"/>
    <property type="project" value="TreeGrafter"/>
</dbReference>
<dbReference type="Gene3D" id="1.25.10.10">
    <property type="entry name" value="Leucine-rich Repeat Variant"/>
    <property type="match status" value="1"/>
</dbReference>
<keyword evidence="6" id="KW-1185">Reference proteome</keyword>
<dbReference type="GO" id="GO:0016328">
    <property type="term" value="C:lateral plasma membrane"/>
    <property type="evidence" value="ECO:0007669"/>
    <property type="project" value="TreeGrafter"/>
</dbReference>
<dbReference type="GO" id="GO:0005096">
    <property type="term" value="F:GTPase activator activity"/>
    <property type="evidence" value="ECO:0007669"/>
    <property type="project" value="InterPro"/>
</dbReference>
<dbReference type="Proteomes" id="UP000038045">
    <property type="component" value="Unplaced"/>
</dbReference>
<evidence type="ECO:0000313" key="7">
    <source>
        <dbReference type="WBParaSite" id="PTRK_0000286600.1"/>
    </source>
</evidence>
<evidence type="ECO:0000256" key="1">
    <source>
        <dbReference type="ARBA" id="ARBA00006853"/>
    </source>
</evidence>
<dbReference type="PANTHER" id="PTHR12658:SF0">
    <property type="entry name" value="TUBULIN-SPECIFIC CHAPERONE D"/>
    <property type="match status" value="1"/>
</dbReference>
<dbReference type="AlphaFoldDB" id="A0A0N4Z6R1"/>
<sequence>MTEFGEAIGLTSDILLPEHEKLITDYFINTPSSFDDFKTYKLFFTRFMMYSDNSFLLDHALPKWVKTLILMIKLPKEGNDEIFDKKSIVSLYNLSLLIEICSYKNIIKFLPHEVEYLEKLLYSIENVKQVNLSDMDVHGRLRMSFIYRSLFTWLYIVAKNPFSLNRFESTNCKESISNRIIEVCDKNHCYDSICLKITIKIWSQLVTRADQIESRMKPTITMCLDKIIEYFIAMEDSRKINCYLGLLVGIFKEGPRQELSNIGVDVIDKLSFLMDFQVKDDNDITKILTTKLVQRIGLSFLKPRNVKWKYSRGFRSLENTLKARKNDNIIKEEEEEKDNEDIDEEDSLDCNEEQLQKLEIILATLLNGLRDPVSFVRNNSAKGLGRVTARLTKDFADDVVNGIFQGCFDDYDTISWHGGCLALAEMTYRGFLLPNRLGEMINILEKAIVWEEGNGIMRQNEAVRDAATFISWAIARTYSPELVKPYVQRLATHLVTVSLFDKELNVRRAASAAFQENVGRQGYFPSGIDIIQIIDYSSISRLSICYNDLCVKVAKFEGYLYPMLNHLVDIKVGHQLMKMNVYACEGLYHLVKLDVKYSGTIILQKLLQKLLTYDAEVQFKVMMAIESVVRSLLEENAFDCKNSPLTLEKVKEINEKFMKEASSGSRKKREIYIKSSLAYFIKICCDSTIEMDNEVYLKWLNLVENFAEQTNIELRELALISGKSLMKQLSIRNKNEIEERVEKKYLKYIREDKFMLTLNMAVLMISSLPSNFLTLQIVEELINFIQDPLRVKLMDSRVYALKCLKERFIESNLLEILPQKEIIECINFCINDFTIDPAKGDIARFIREEAIGTMISYISKAYNKLSEDDIKIFVGNLLIQSCGKNINARSTSGEGINKILTMKPIVTVPDRKSLEEVFIIKDLTFSEGFCYTTVYDTISKLLSNETYGSYIRYGLVMTSGYHNGTEADKINEIWLNYLESIDEDQKLVIIKELKEHLLKKNTSFRIKRSILEFLNTYITLECFDFLQYDLDSYKDFCEILKYCIYLNYLKTRPGSCKALSNKEYSAKLISNMIICNENSEMRKESLESLCHIFEGQNELICYEVAKKICECLILIDDEEIIKEDEKEEVIEMLSNTVWDSDNIEKRKIADHLRKIFKLT</sequence>
<dbReference type="PANTHER" id="PTHR12658">
    <property type="entry name" value="BETA-TUBULIN COFACTOR D"/>
    <property type="match status" value="1"/>
</dbReference>
<dbReference type="SUPFAM" id="SSF48371">
    <property type="entry name" value="ARM repeat"/>
    <property type="match status" value="1"/>
</dbReference>
<dbReference type="Pfam" id="PF25767">
    <property type="entry name" value="ARM_TBCD_2nd"/>
    <property type="match status" value="1"/>
</dbReference>
<dbReference type="GO" id="GO:0007021">
    <property type="term" value="P:tubulin complex assembly"/>
    <property type="evidence" value="ECO:0007669"/>
    <property type="project" value="InterPro"/>
</dbReference>
<keyword evidence="3" id="KW-0143">Chaperone</keyword>
<dbReference type="InterPro" id="IPR058033">
    <property type="entry name" value="ARM_TBCD_2nd"/>
</dbReference>
<dbReference type="InterPro" id="IPR016024">
    <property type="entry name" value="ARM-type_fold"/>
</dbReference>
<dbReference type="GO" id="GO:0048487">
    <property type="term" value="F:beta-tubulin binding"/>
    <property type="evidence" value="ECO:0007669"/>
    <property type="project" value="InterPro"/>
</dbReference>